<evidence type="ECO:0000313" key="4">
    <source>
        <dbReference type="EMBL" id="BAO28064.1"/>
    </source>
</evidence>
<protein>
    <recommendedName>
        <fullName evidence="3">Peptidase C14 caspase domain-containing protein</fullName>
    </recommendedName>
</protein>
<dbReference type="InterPro" id="IPR029030">
    <property type="entry name" value="Caspase-like_dom_sf"/>
</dbReference>
<organism evidence="4 5">
    <name type="scientific">Sulfuritalea hydrogenivorans sk43H</name>
    <dbReference type="NCBI Taxonomy" id="1223802"/>
    <lineage>
        <taxon>Bacteria</taxon>
        <taxon>Pseudomonadati</taxon>
        <taxon>Pseudomonadota</taxon>
        <taxon>Betaproteobacteria</taxon>
        <taxon>Nitrosomonadales</taxon>
        <taxon>Sterolibacteriaceae</taxon>
        <taxon>Sulfuritalea</taxon>
    </lineage>
</organism>
<feature type="signal peptide" evidence="2">
    <location>
        <begin position="1"/>
        <end position="26"/>
    </location>
</feature>
<evidence type="ECO:0000259" key="3">
    <source>
        <dbReference type="Pfam" id="PF00656"/>
    </source>
</evidence>
<evidence type="ECO:0000313" key="5">
    <source>
        <dbReference type="Proteomes" id="UP000031637"/>
    </source>
</evidence>
<sequence length="1028" mass="111513">MMRRIMGVGMLLGLCGCAGLSFPNFGEPAAATPAPMANTPVPVEVELTRGPSGAAKSRETILRSVLDAYSHVPLEPILRIETQAHLRAIHALALAPRGKELATASIDRTVRLWDPASGRAVDTLRPPTGRRGAGTTYAMAYSPDGKLLATSGLTFFSRPGDQLKRSTFLVYFFDPAQKVVARTLEGLPGRVHHLAWSPNGRYLAVAYGADNVPELGPERIAGSSGVRIYDAKTLGLLRETATETPCQWVEFDGAQQLYAVCQRVVLQYNGLQLSRMREAEGGAFHKGALAPDGRTLAVSLQESARVDLLDTGDLSLRQRLGQEKPGMAANDIGELVLAWSQGGSYLYGAGRRLNPQMTGNRMYKWPSGGNDPPAAMDIGQLDALAMLSGRDGRIYVGTSSGTVVTLDSQDRLKVAVENATIDSDNRPGGLWVSPDGRNVAYSDDNAGSKRFVFSLDRRTLLPWAGTKNTEILRPAVVGGEPDVRNWRLGRQVLCGGKPLDLGNAVAQNLAIDPRGRGFVIGTDSSVIHYDRQCRRTWETLNQARSIAVAIADEAGLALSQDEAGVIRWMRLTDGEKLLSFFPSLAGRSWTTWTPLGHYDASAEGEALVGWHVNRDRHHEALFYGAGRFRDLFHNPDEITRSLTQTDRMAHDAEVGRALELGRTMRDRLPPQVRIVSTQEKKGKEGLVAQISFALRVPTGDSAVRVRALVNGRPAGTALALAIEDGKEETSGQIFIPLPEDEVDIALIAESRGVAGEPARVRLHERLADGSAAVGAQLRPRLYALVVGVAKYQSARVPPLDYPAKDAGDFARTLRTQSGQLYRAVEVRLLTDEKATRESIIDGMDWLRREVTANDIAVVFFAGHGVNDSISQYYFLPNNSDIGRLRSTAISNTDIVETLQSLPSKVLAFLDTCHSGNVLGTGKKRALGDINRLVNELTSAENGVVVFASSTGQETSQESPDWNNGAFTKALVEGLSGRGDFNRDGVISLNELNLWVADRVKELSGGEQHANMIRPDSIRDFPFSLIGKP</sequence>
<dbReference type="Pfam" id="PF00400">
    <property type="entry name" value="WD40"/>
    <property type="match status" value="2"/>
</dbReference>
<feature type="chain" id="PRO_5004794807" description="Peptidase C14 caspase domain-containing protein" evidence="2">
    <location>
        <begin position="27"/>
        <end position="1028"/>
    </location>
</feature>
<name>W0SA24_9PROT</name>
<dbReference type="PROSITE" id="PS00018">
    <property type="entry name" value="EF_HAND_1"/>
    <property type="match status" value="1"/>
</dbReference>
<keyword evidence="5" id="KW-1185">Reference proteome</keyword>
<dbReference type="HOGENOM" id="CLU_009283_0_0_4"/>
<dbReference type="AlphaFoldDB" id="W0SA24"/>
<reference evidence="4 5" key="1">
    <citation type="journal article" date="2014" name="Syst. Appl. Microbiol.">
        <title>Complete genomes of freshwater sulfur oxidizers Sulfuricella denitrificans skB26 and Sulfuritalea hydrogenivorans sk43H: genetic insights into the sulfur oxidation pathway of betaproteobacteria.</title>
        <authorList>
            <person name="Watanabe T."/>
            <person name="Kojima H."/>
            <person name="Fukui M."/>
        </authorList>
    </citation>
    <scope>NUCLEOTIDE SEQUENCE [LARGE SCALE GENOMIC DNA]</scope>
    <source>
        <strain evidence="4">DSM22779</strain>
    </source>
</reference>
<dbReference type="KEGG" id="shd:SUTH_00247"/>
<dbReference type="PROSITE" id="PS50082">
    <property type="entry name" value="WD_REPEATS_2"/>
    <property type="match status" value="1"/>
</dbReference>
<dbReference type="Gene3D" id="2.130.10.10">
    <property type="entry name" value="YVTN repeat-like/Quinoprotein amine dehydrogenase"/>
    <property type="match status" value="2"/>
</dbReference>
<dbReference type="PANTHER" id="PTHR19879">
    <property type="entry name" value="TRANSCRIPTION INITIATION FACTOR TFIID"/>
    <property type="match status" value="1"/>
</dbReference>
<dbReference type="GO" id="GO:0006508">
    <property type="term" value="P:proteolysis"/>
    <property type="evidence" value="ECO:0007669"/>
    <property type="project" value="InterPro"/>
</dbReference>
<evidence type="ECO:0000256" key="1">
    <source>
        <dbReference type="PROSITE-ProRule" id="PRU00221"/>
    </source>
</evidence>
<dbReference type="PANTHER" id="PTHR19879:SF9">
    <property type="entry name" value="TRANSCRIPTION INITIATION FACTOR TFIID SUBUNIT 5"/>
    <property type="match status" value="1"/>
</dbReference>
<keyword evidence="2" id="KW-0732">Signal</keyword>
<dbReference type="SUPFAM" id="SSF82171">
    <property type="entry name" value="DPP6 N-terminal domain-like"/>
    <property type="match status" value="1"/>
</dbReference>
<feature type="domain" description="Peptidase C14 caspase" evidence="3">
    <location>
        <begin position="782"/>
        <end position="1013"/>
    </location>
</feature>
<dbReference type="Gene3D" id="3.40.50.1460">
    <property type="match status" value="1"/>
</dbReference>
<dbReference type="InterPro" id="IPR011600">
    <property type="entry name" value="Pept_C14_caspase"/>
</dbReference>
<dbReference type="SMART" id="SM00320">
    <property type="entry name" value="WD40"/>
    <property type="match status" value="3"/>
</dbReference>
<evidence type="ECO:0000256" key="2">
    <source>
        <dbReference type="SAM" id="SignalP"/>
    </source>
</evidence>
<dbReference type="Proteomes" id="UP000031637">
    <property type="component" value="Chromosome"/>
</dbReference>
<dbReference type="InterPro" id="IPR015943">
    <property type="entry name" value="WD40/YVTN_repeat-like_dom_sf"/>
</dbReference>
<dbReference type="InterPro" id="IPR018247">
    <property type="entry name" value="EF_Hand_1_Ca_BS"/>
</dbReference>
<feature type="repeat" description="WD" evidence="1">
    <location>
        <begin position="82"/>
        <end position="123"/>
    </location>
</feature>
<dbReference type="GO" id="GO:0004197">
    <property type="term" value="F:cysteine-type endopeptidase activity"/>
    <property type="evidence" value="ECO:0007669"/>
    <property type="project" value="InterPro"/>
</dbReference>
<dbReference type="SUPFAM" id="SSF52129">
    <property type="entry name" value="Caspase-like"/>
    <property type="match status" value="1"/>
</dbReference>
<proteinExistence type="predicted"/>
<dbReference type="PROSITE" id="PS51257">
    <property type="entry name" value="PROKAR_LIPOPROTEIN"/>
    <property type="match status" value="1"/>
</dbReference>
<accession>W0SA24</accession>
<keyword evidence="1" id="KW-0853">WD repeat</keyword>
<gene>
    <name evidence="4" type="ORF">SUTH_00247</name>
</gene>
<dbReference type="PROSITE" id="PS50294">
    <property type="entry name" value="WD_REPEATS_REGION"/>
    <property type="match status" value="1"/>
</dbReference>
<dbReference type="Pfam" id="PF00656">
    <property type="entry name" value="Peptidase_C14"/>
    <property type="match status" value="1"/>
</dbReference>
<dbReference type="EMBL" id="AP012547">
    <property type="protein sequence ID" value="BAO28064.1"/>
    <property type="molecule type" value="Genomic_DNA"/>
</dbReference>
<dbReference type="InterPro" id="IPR001680">
    <property type="entry name" value="WD40_rpt"/>
</dbReference>
<dbReference type="STRING" id="1223802.SUTH_00247"/>